<feature type="transmembrane region" description="Helical" evidence="4">
    <location>
        <begin position="39"/>
        <end position="61"/>
    </location>
</feature>
<evidence type="ECO:0000256" key="4">
    <source>
        <dbReference type="SAM" id="Phobius"/>
    </source>
</evidence>
<dbReference type="CDD" id="cd17477">
    <property type="entry name" value="MFS_YcaD_like"/>
    <property type="match status" value="1"/>
</dbReference>
<evidence type="ECO:0000313" key="6">
    <source>
        <dbReference type="EMBL" id="QPJ64823.1"/>
    </source>
</evidence>
<evidence type="ECO:0000256" key="1">
    <source>
        <dbReference type="ARBA" id="ARBA00022692"/>
    </source>
</evidence>
<feature type="transmembrane region" description="Helical" evidence="4">
    <location>
        <begin position="73"/>
        <end position="92"/>
    </location>
</feature>
<dbReference type="InterPro" id="IPR047200">
    <property type="entry name" value="MFS_YcaD-like"/>
</dbReference>
<organism evidence="6 7">
    <name type="scientific">Candidatus Nitrohelix vancouverensis</name>
    <dbReference type="NCBI Taxonomy" id="2705534"/>
    <lineage>
        <taxon>Bacteria</taxon>
        <taxon>Pseudomonadati</taxon>
        <taxon>Nitrospinota/Tectimicrobiota group</taxon>
        <taxon>Nitrospinota</taxon>
        <taxon>Nitrospinia</taxon>
        <taxon>Nitrospinales</taxon>
        <taxon>Nitrospinaceae</taxon>
        <taxon>Candidatus Nitrohelix</taxon>
    </lineage>
</organism>
<dbReference type="Gene3D" id="1.20.1250.20">
    <property type="entry name" value="MFS general substrate transporter like domains"/>
    <property type="match status" value="2"/>
</dbReference>
<feature type="transmembrane region" description="Helical" evidence="4">
    <location>
        <begin position="232"/>
        <end position="253"/>
    </location>
</feature>
<evidence type="ECO:0000259" key="5">
    <source>
        <dbReference type="PROSITE" id="PS50850"/>
    </source>
</evidence>
<dbReference type="PANTHER" id="PTHR23521:SF3">
    <property type="entry name" value="MFS TRANSPORTER"/>
    <property type="match status" value="1"/>
</dbReference>
<feature type="transmembrane region" description="Helical" evidence="4">
    <location>
        <begin position="98"/>
        <end position="119"/>
    </location>
</feature>
<dbReference type="InterPro" id="IPR036259">
    <property type="entry name" value="MFS_trans_sf"/>
</dbReference>
<feature type="domain" description="Major facilitator superfamily (MFS) profile" evidence="5">
    <location>
        <begin position="199"/>
        <end position="410"/>
    </location>
</feature>
<proteinExistence type="predicted"/>
<dbReference type="InterPro" id="IPR020846">
    <property type="entry name" value="MFS_dom"/>
</dbReference>
<dbReference type="Proteomes" id="UP000594464">
    <property type="component" value="Chromosome"/>
</dbReference>
<reference evidence="7" key="1">
    <citation type="submission" date="2020-02" db="EMBL/GenBank/DDBJ databases">
        <title>Genomic and physiological characterization of two novel Nitrospinaceae genera.</title>
        <authorList>
            <person name="Mueller A.J."/>
            <person name="Jung M.-Y."/>
            <person name="Strachan C.R."/>
            <person name="Herbold C.W."/>
            <person name="Kirkegaard R.H."/>
            <person name="Daims H."/>
        </authorList>
    </citation>
    <scope>NUCLEOTIDE SEQUENCE [LARGE SCALE GENOMIC DNA]</scope>
</reference>
<dbReference type="GO" id="GO:0005886">
    <property type="term" value="C:plasma membrane"/>
    <property type="evidence" value="ECO:0007669"/>
    <property type="project" value="TreeGrafter"/>
</dbReference>
<dbReference type="SUPFAM" id="SSF103473">
    <property type="entry name" value="MFS general substrate transporter"/>
    <property type="match status" value="1"/>
</dbReference>
<name>A0A7T0C1I5_9BACT</name>
<feature type="transmembrane region" description="Helical" evidence="4">
    <location>
        <begin position="160"/>
        <end position="183"/>
    </location>
</feature>
<dbReference type="PANTHER" id="PTHR23521">
    <property type="entry name" value="TRANSPORTER MFS SUPERFAMILY"/>
    <property type="match status" value="1"/>
</dbReference>
<dbReference type="GO" id="GO:0022857">
    <property type="term" value="F:transmembrane transporter activity"/>
    <property type="evidence" value="ECO:0007669"/>
    <property type="project" value="InterPro"/>
</dbReference>
<sequence length="410" mass="43696">MKAALSPLFALLLSAAFLLTGNGLQGILTPIRANMEGFSAMAIGFLGSTYFSGTVIGCLVCPHMVKRVGHIRSFVVLAATASAAILIQALLIDQAVWGALRMVMGFCFAGLAMVIESWLNDKTNNNTRGQVLSIYTTINFTVITVGQLMLNWSLPSGTTLFIVVSILLSISILPVALTQAMAPPPLLSVKLRIRWLLNTSVMGCAGCFCVGLANGAFWTLGPVFALESGMSIPSVTIFMSVAVLGGAVSQWPIGKISDAVDRRKVIGFCCLLAGSMGLGLAWAHGHSVSATLILVFMFGVFAFPLYSLSVAHANDSVDREDFVEVSSGLLLIFGIGAITGPLVASKFIHHFGQPSLFVYTALIHGLTGALAYYRITKRERVPAEEREDFIPVSQTSPEVNLLDPRSGKHP</sequence>
<dbReference type="Pfam" id="PF07690">
    <property type="entry name" value="MFS_1"/>
    <property type="match status" value="1"/>
</dbReference>
<keyword evidence="3 4" id="KW-0472">Membrane</keyword>
<evidence type="ECO:0000256" key="3">
    <source>
        <dbReference type="ARBA" id="ARBA00023136"/>
    </source>
</evidence>
<evidence type="ECO:0000256" key="2">
    <source>
        <dbReference type="ARBA" id="ARBA00022989"/>
    </source>
</evidence>
<dbReference type="PROSITE" id="PS50850">
    <property type="entry name" value="MFS"/>
    <property type="match status" value="1"/>
</dbReference>
<dbReference type="AlphaFoldDB" id="A0A7T0C1I5"/>
<evidence type="ECO:0000313" key="7">
    <source>
        <dbReference type="Proteomes" id="UP000594464"/>
    </source>
</evidence>
<dbReference type="KEGG" id="nva:G3M78_05250"/>
<feature type="transmembrane region" description="Helical" evidence="4">
    <location>
        <begin position="265"/>
        <end position="284"/>
    </location>
</feature>
<keyword evidence="1 4" id="KW-0812">Transmembrane</keyword>
<feature type="transmembrane region" description="Helical" evidence="4">
    <location>
        <begin position="322"/>
        <end position="344"/>
    </location>
</feature>
<feature type="transmembrane region" description="Helical" evidence="4">
    <location>
        <begin position="290"/>
        <end position="310"/>
    </location>
</feature>
<feature type="transmembrane region" description="Helical" evidence="4">
    <location>
        <begin position="131"/>
        <end position="154"/>
    </location>
</feature>
<accession>A0A7T0C1I5</accession>
<protein>
    <submittedName>
        <fullName evidence="6">MFS transporter</fullName>
    </submittedName>
</protein>
<keyword evidence="2 4" id="KW-1133">Transmembrane helix</keyword>
<feature type="transmembrane region" description="Helical" evidence="4">
    <location>
        <begin position="356"/>
        <end position="373"/>
    </location>
</feature>
<gene>
    <name evidence="6" type="ORF">G3M78_05250</name>
</gene>
<feature type="transmembrane region" description="Helical" evidence="4">
    <location>
        <begin position="195"/>
        <end position="220"/>
    </location>
</feature>
<dbReference type="EMBL" id="CP048620">
    <property type="protein sequence ID" value="QPJ64823.1"/>
    <property type="molecule type" value="Genomic_DNA"/>
</dbReference>
<dbReference type="InterPro" id="IPR011701">
    <property type="entry name" value="MFS"/>
</dbReference>